<proteinExistence type="predicted"/>
<gene>
    <name evidence="1" type="ORF">E0946_06195</name>
</gene>
<organism evidence="1 2">
    <name type="scientific">Candidatus Syntrophosphaera thermopropionivorans</name>
    <dbReference type="NCBI Taxonomy" id="2593015"/>
    <lineage>
        <taxon>Bacteria</taxon>
        <taxon>Pseudomonadati</taxon>
        <taxon>Candidatus Cloacimonadota</taxon>
        <taxon>Candidatus Cloacimonadia</taxon>
        <taxon>Candidatus Cloacimonadales</taxon>
        <taxon>Candidatus Cloacimonadaceae</taxon>
        <taxon>Candidatus Syntrophosphaera</taxon>
    </lineage>
</organism>
<name>A0AC61QI23_9BACT</name>
<dbReference type="Proteomes" id="UP000294588">
    <property type="component" value="Unassembled WGS sequence"/>
</dbReference>
<protein>
    <submittedName>
        <fullName evidence="1">Response regulator</fullName>
    </submittedName>
</protein>
<evidence type="ECO:0000313" key="1">
    <source>
        <dbReference type="EMBL" id="TDF72598.1"/>
    </source>
</evidence>
<dbReference type="EMBL" id="SMOG01000023">
    <property type="protein sequence ID" value="TDF72598.1"/>
    <property type="molecule type" value="Genomic_DNA"/>
</dbReference>
<accession>A0AC61QI23</accession>
<comment type="caution">
    <text evidence="1">The sequence shown here is derived from an EMBL/GenBank/DDBJ whole genome shotgun (WGS) entry which is preliminary data.</text>
</comment>
<sequence>MTEELNRILVVDDNPEILNDLATLLTIHQYQVDTTTSGCDAIRRLRKVCYDLVICDIEIPDINGLDFLEKLRQHNWTQEVIIITGYLEQDYFLRAIRLGAADFISKPIDGQQLLNSIEAVKKKSLLKQNQTVPLEDFEEAQLSYVIDPTKFSQITINQIMNPFLSQYLDLSQDTLNELLICADEMLTNAYFHGILELTKEERTQEFTQLKKIISQKLTEPAIASRRIRFTISLNKEKNSIRITVEDDGKGFNYKNWLQQLAKPISINLDCYGRGLTMLYHLSDSLVFSKGGRKVEIIRKLPSRNAE</sequence>
<evidence type="ECO:0000313" key="2">
    <source>
        <dbReference type="Proteomes" id="UP000294588"/>
    </source>
</evidence>
<keyword evidence="2" id="KW-1185">Reference proteome</keyword>
<reference evidence="1" key="1">
    <citation type="submission" date="2019-03" db="EMBL/GenBank/DDBJ databases">
        <title>Candidatus Syntrophosphaera thermopropionivorans: a novel player in syntrophic propionate oxidation during anaerobic digestion.</title>
        <authorList>
            <person name="Dyksma S."/>
        </authorList>
    </citation>
    <scope>NUCLEOTIDE SEQUENCE</scope>
    <source>
        <strain evidence="1">W5</strain>
    </source>
</reference>